<gene>
    <name evidence="4" type="ORF">QO018_005178</name>
</gene>
<keyword evidence="1 2" id="KW-0597">Phosphoprotein</keyword>
<evidence type="ECO:0000256" key="1">
    <source>
        <dbReference type="ARBA" id="ARBA00022553"/>
    </source>
</evidence>
<dbReference type="InterPro" id="IPR011006">
    <property type="entry name" value="CheY-like_superfamily"/>
</dbReference>
<evidence type="ECO:0000313" key="5">
    <source>
        <dbReference type="Proteomes" id="UP001244552"/>
    </source>
</evidence>
<sequence>MVQSVPIICVVDDDDGIRESLDNFLRAVGMEVRTFPSAEDFIAYRGDAGCLITDLTLPGMDGLSLQAELLRQGRDHPVIMMTAFATPAIRSRSLALGACAFVTKPLDPASLLALIEDALKTRQRDCDA</sequence>
<protein>
    <submittedName>
        <fullName evidence="4">FixJ family two-component response regulator</fullName>
    </submittedName>
</protein>
<proteinExistence type="predicted"/>
<dbReference type="PANTHER" id="PTHR44591">
    <property type="entry name" value="STRESS RESPONSE REGULATOR PROTEIN 1"/>
    <property type="match status" value="1"/>
</dbReference>
<dbReference type="PROSITE" id="PS50110">
    <property type="entry name" value="RESPONSE_REGULATORY"/>
    <property type="match status" value="1"/>
</dbReference>
<feature type="modified residue" description="4-aspartylphosphate" evidence="2">
    <location>
        <position position="54"/>
    </location>
</feature>
<dbReference type="Pfam" id="PF00072">
    <property type="entry name" value="Response_reg"/>
    <property type="match status" value="1"/>
</dbReference>
<name>A0ABU0MS49_9PROT</name>
<accession>A0ABU0MS49</accession>
<evidence type="ECO:0000256" key="2">
    <source>
        <dbReference type="PROSITE-ProRule" id="PRU00169"/>
    </source>
</evidence>
<dbReference type="EMBL" id="JAUSVU010000025">
    <property type="protein sequence ID" value="MDQ0536282.1"/>
    <property type="molecule type" value="Genomic_DNA"/>
</dbReference>
<dbReference type="PANTHER" id="PTHR44591:SF25">
    <property type="entry name" value="CHEMOTAXIS TWO-COMPONENT RESPONSE REGULATOR"/>
    <property type="match status" value="1"/>
</dbReference>
<dbReference type="InterPro" id="IPR050595">
    <property type="entry name" value="Bact_response_regulator"/>
</dbReference>
<dbReference type="RefSeq" id="WP_343206898.1">
    <property type="nucleotide sequence ID" value="NZ_JAGINO010000026.1"/>
</dbReference>
<evidence type="ECO:0000313" key="4">
    <source>
        <dbReference type="EMBL" id="MDQ0536282.1"/>
    </source>
</evidence>
<reference evidence="4 5" key="1">
    <citation type="submission" date="2023-07" db="EMBL/GenBank/DDBJ databases">
        <title>Genomic Encyclopedia of Type Strains, Phase IV (KMG-IV): sequencing the most valuable type-strain genomes for metagenomic binning, comparative biology and taxonomic classification.</title>
        <authorList>
            <person name="Goeker M."/>
        </authorList>
    </citation>
    <scope>NUCLEOTIDE SEQUENCE [LARGE SCALE GENOMIC DNA]</scope>
    <source>
        <strain evidence="4 5">DSM 19922</strain>
    </source>
</reference>
<dbReference type="Proteomes" id="UP001244552">
    <property type="component" value="Unassembled WGS sequence"/>
</dbReference>
<dbReference type="SUPFAM" id="SSF52172">
    <property type="entry name" value="CheY-like"/>
    <property type="match status" value="1"/>
</dbReference>
<keyword evidence="5" id="KW-1185">Reference proteome</keyword>
<dbReference type="SMART" id="SM00448">
    <property type="entry name" value="REC"/>
    <property type="match status" value="1"/>
</dbReference>
<evidence type="ECO:0000259" key="3">
    <source>
        <dbReference type="PROSITE" id="PS50110"/>
    </source>
</evidence>
<dbReference type="Gene3D" id="3.40.50.2300">
    <property type="match status" value="1"/>
</dbReference>
<feature type="domain" description="Response regulatory" evidence="3">
    <location>
        <begin position="7"/>
        <end position="119"/>
    </location>
</feature>
<comment type="caution">
    <text evidence="4">The sequence shown here is derived from an EMBL/GenBank/DDBJ whole genome shotgun (WGS) entry which is preliminary data.</text>
</comment>
<dbReference type="InterPro" id="IPR001789">
    <property type="entry name" value="Sig_transdc_resp-reg_receiver"/>
</dbReference>
<organism evidence="4 5">
    <name type="scientific">Azospirillum picis</name>
    <dbReference type="NCBI Taxonomy" id="488438"/>
    <lineage>
        <taxon>Bacteria</taxon>
        <taxon>Pseudomonadati</taxon>
        <taxon>Pseudomonadota</taxon>
        <taxon>Alphaproteobacteria</taxon>
        <taxon>Rhodospirillales</taxon>
        <taxon>Azospirillaceae</taxon>
        <taxon>Azospirillum</taxon>
    </lineage>
</organism>